<dbReference type="GO" id="GO:0008783">
    <property type="term" value="F:agmatinase activity"/>
    <property type="evidence" value="ECO:0007669"/>
    <property type="project" value="TreeGrafter"/>
</dbReference>
<dbReference type="PRINTS" id="PR00116">
    <property type="entry name" value="ARGINASE"/>
</dbReference>
<evidence type="ECO:0000313" key="5">
    <source>
        <dbReference type="Proteomes" id="UP000240490"/>
    </source>
</evidence>
<evidence type="ECO:0000313" key="4">
    <source>
        <dbReference type="EMBL" id="PSN91223.1"/>
    </source>
</evidence>
<dbReference type="InterPro" id="IPR023696">
    <property type="entry name" value="Ureohydrolase_dom_sf"/>
</dbReference>
<dbReference type="PANTHER" id="PTHR11358:SF26">
    <property type="entry name" value="GUANIDINO ACID HYDROLASE, MITOCHONDRIAL"/>
    <property type="match status" value="1"/>
</dbReference>
<comment type="similarity">
    <text evidence="3">Belongs to the arginase family.</text>
</comment>
<dbReference type="GO" id="GO:0046872">
    <property type="term" value="F:metal ion binding"/>
    <property type="evidence" value="ECO:0007669"/>
    <property type="project" value="UniProtKB-KW"/>
</dbReference>
<proteinExistence type="inferred from homology"/>
<name>A0A2R6AY30_9ARCH</name>
<dbReference type="GO" id="GO:0033389">
    <property type="term" value="P:putrescine biosynthetic process from arginine, via agmatine"/>
    <property type="evidence" value="ECO:0007669"/>
    <property type="project" value="TreeGrafter"/>
</dbReference>
<protein>
    <submittedName>
        <fullName evidence="4">Arginase</fullName>
    </submittedName>
</protein>
<dbReference type="EMBL" id="NEXJ01000053">
    <property type="protein sequence ID" value="PSN91223.1"/>
    <property type="molecule type" value="Genomic_DNA"/>
</dbReference>
<evidence type="ECO:0000256" key="1">
    <source>
        <dbReference type="ARBA" id="ARBA00022723"/>
    </source>
</evidence>
<dbReference type="AlphaFoldDB" id="A0A2R6AY30"/>
<dbReference type="SUPFAM" id="SSF52768">
    <property type="entry name" value="Arginase/deacetylase"/>
    <property type="match status" value="1"/>
</dbReference>
<reference evidence="4 5" key="1">
    <citation type="submission" date="2017-04" db="EMBL/GenBank/DDBJ databases">
        <title>Novel microbial lineages endemic to geothermal iron-oxide mats fill important gaps in the evolutionary history of Archaea.</title>
        <authorList>
            <person name="Jay Z.J."/>
            <person name="Beam J.P."/>
            <person name="Dlakic M."/>
            <person name="Rusch D.B."/>
            <person name="Kozubal M.A."/>
            <person name="Inskeep W.P."/>
        </authorList>
    </citation>
    <scope>NUCLEOTIDE SEQUENCE [LARGE SCALE GENOMIC DNA]</scope>
    <source>
        <strain evidence="4">ECH_B_SAG-M15</strain>
    </source>
</reference>
<comment type="caution">
    <text evidence="4">The sequence shown here is derived from an EMBL/GenBank/DDBJ whole genome shotgun (WGS) entry which is preliminary data.</text>
</comment>
<dbReference type="InterPro" id="IPR006035">
    <property type="entry name" value="Ureohydrolase"/>
</dbReference>
<accession>A0A2R6AY30</accession>
<dbReference type="PROSITE" id="PS51409">
    <property type="entry name" value="ARGINASE_2"/>
    <property type="match status" value="1"/>
</dbReference>
<organism evidence="4 5">
    <name type="scientific">Candidatus Marsarchaeota G2 archaeon ECH_B_SAG-M15</name>
    <dbReference type="NCBI Taxonomy" id="1978162"/>
    <lineage>
        <taxon>Archaea</taxon>
        <taxon>Candidatus Marsarchaeota</taxon>
        <taxon>Candidatus Marsarchaeota group 2</taxon>
    </lineage>
</organism>
<keyword evidence="2" id="KW-0378">Hydrolase</keyword>
<evidence type="ECO:0000256" key="2">
    <source>
        <dbReference type="ARBA" id="ARBA00022801"/>
    </source>
</evidence>
<dbReference type="PIRSF" id="PIRSF036979">
    <property type="entry name" value="Arginase"/>
    <property type="match status" value="1"/>
</dbReference>
<dbReference type="Gene3D" id="3.40.800.10">
    <property type="entry name" value="Ureohydrolase domain"/>
    <property type="match status" value="1"/>
</dbReference>
<gene>
    <name evidence="4" type="ORF">B9Q08_03315</name>
</gene>
<dbReference type="PANTHER" id="PTHR11358">
    <property type="entry name" value="ARGINASE/AGMATINASE"/>
    <property type="match status" value="1"/>
</dbReference>
<dbReference type="Proteomes" id="UP000240490">
    <property type="component" value="Unassembled WGS sequence"/>
</dbReference>
<sequence>MQHLTRRRYKFIADPSDVRLGERLGLDGSKADVVIVGAPWDGAVGTRPGSRLGPSKIRQSLFTSPYQGGFTISDWGDVNTVVGDHEETWRRISSVCTEALSSSSELLLIGGDSTVSYCAFKALRNYTQEKIAYVSLDAHPDVRSVSEGLTSGQVIRWVREVDKQASVCVVGIRRHSNAPYLFSEAESLRVRLYGVEEALEPSFLEELEAQVGNATLHLSINMDAVDPAYAPGVNSPSPGGFTSREIMGLVEKIAKRFKPRVVDLVEYTPAYDLGDITAMLGSAILTKSIWVQGA</sequence>
<evidence type="ECO:0000256" key="3">
    <source>
        <dbReference type="PROSITE-ProRule" id="PRU00742"/>
    </source>
</evidence>
<dbReference type="Pfam" id="PF00491">
    <property type="entry name" value="Arginase"/>
    <property type="match status" value="1"/>
</dbReference>
<keyword evidence="1" id="KW-0479">Metal-binding</keyword>